<protein>
    <submittedName>
        <fullName evidence="1">Uncharacterized protein</fullName>
    </submittedName>
</protein>
<reference evidence="1" key="1">
    <citation type="submission" date="2023-04" db="EMBL/GenBank/DDBJ databases">
        <title>Draft Genome sequencing of Naganishia species isolated from polar environments using Oxford Nanopore Technology.</title>
        <authorList>
            <person name="Leo P."/>
            <person name="Venkateswaran K."/>
        </authorList>
    </citation>
    <scope>NUCLEOTIDE SEQUENCE</scope>
    <source>
        <strain evidence="1">DBVPG 5303</strain>
    </source>
</reference>
<dbReference type="Proteomes" id="UP001234202">
    <property type="component" value="Unassembled WGS sequence"/>
</dbReference>
<organism evidence="1 2">
    <name type="scientific">Naganishia onofrii</name>
    <dbReference type="NCBI Taxonomy" id="1851511"/>
    <lineage>
        <taxon>Eukaryota</taxon>
        <taxon>Fungi</taxon>
        <taxon>Dikarya</taxon>
        <taxon>Basidiomycota</taxon>
        <taxon>Agaricomycotina</taxon>
        <taxon>Tremellomycetes</taxon>
        <taxon>Filobasidiales</taxon>
        <taxon>Filobasidiaceae</taxon>
        <taxon>Naganishia</taxon>
    </lineage>
</organism>
<keyword evidence="2" id="KW-1185">Reference proteome</keyword>
<accession>A0ACC2X6Y0</accession>
<evidence type="ECO:0000313" key="1">
    <source>
        <dbReference type="EMBL" id="KAJ9119814.1"/>
    </source>
</evidence>
<name>A0ACC2X6Y0_9TREE</name>
<gene>
    <name evidence="1" type="ORF">QFC24_005527</name>
</gene>
<proteinExistence type="predicted"/>
<dbReference type="EMBL" id="JASBWV010000023">
    <property type="protein sequence ID" value="KAJ9119814.1"/>
    <property type="molecule type" value="Genomic_DNA"/>
</dbReference>
<comment type="caution">
    <text evidence="1">The sequence shown here is derived from an EMBL/GenBank/DDBJ whole genome shotgun (WGS) entry which is preliminary data.</text>
</comment>
<sequence length="826" mass="89429">MPVSPVTSSSTTPSLSGHSNSIRRKPVPVYSHNPPVANGSLPIRSPQASHVLAADLPMGEQEVLKSPVRVSFDNGVGSRAPSDSAFAKSPPILARSLSGRSSQSLPGYTKRTTPASPTRQLNAPSMLRLGSQGNGEHVTGTGQYGGHEMRRESQTSFASSFSSDHSEPGQSHTPTASSAVRNIALGRSLYTMNGPEGNNTSTDQLFTIKPNSVPNSRIRQLRAARSQAMLDGDASGMQAPAMVRIPTDKSIDRQMSALEVGSPPENEIRHNGQSRVPSGGMTGLGIRGADLTPEAVQAEAQHEPFGTDSLHNNGDINRLDDLSRHLNRSLPSLPLNRTQSNLPAVAAGPGKKNKSKKLAALEEEFSEHAVPTPMRLWEASQCHLLDEQGKKRRFGDFWDTYLTTGTASNGSDSPNGKHKEGGKGGLRSIARSLAGHSHRSPRQSLDSARGATNGGEKHHATSSSSLGKGKSTDDGQRIGGEEFIVHGRKTVVFWIRHFWCGQCQDYTFASLGLLDAEAIHKAGLNVIVVSNGSWKIIKRYRELFRCPFPIYVDASRRLYRLMGMTKLSNDFGPATGRAAYHQHSAPRQVVTAIGNGLFKMPLANPGTFTQLGGEFIVGPGLKCDFAHRMTNTSSKSAGARWANRRSMEGAEKLTLVFLCAPRCAIDHMEAFDVLRLAGVESSRMSQVQQGKIAEQEMDELKRLQQEEAEWREGRAEELERIKRRKDARRGMVGGGGGGGGSAQGEVGNEGLGIDTGLEDEGEGQAGEEGEEEDEMDPEERRRQFNAYRQRTGLSVDEAEDFDGFVVRSMKGLSLKRLSTAIEQEEE</sequence>
<evidence type="ECO:0000313" key="2">
    <source>
        <dbReference type="Proteomes" id="UP001234202"/>
    </source>
</evidence>